<sequence>MAGLPTGDILSGAESQLLRTFCTSMSYTDDDLDDYARLLQTGPLEAIRSDFDQRVETSGIDAARQSLLDLAYGPTKIPLYNYILQLTILVLHRRSMYLSYFRFLALEAKVPVDSADLSGNTTLMYSISTKPYLDTEVAEILLQAGADINHRNRYGSVAAHDIVMAMDYSPAGKKKVVDALRFFLENGGDINIADGDGVTAKRIGTPVQRLIPELGPLLNGGGGSGNASAATKAKKVGRNDPCSCGSKKKYKVCCGKV</sequence>
<dbReference type="AlphaFoldDB" id="A0A2J6SUE9"/>
<dbReference type="SUPFAM" id="SSF48403">
    <property type="entry name" value="Ankyrin repeat"/>
    <property type="match status" value="1"/>
</dbReference>
<dbReference type="SMART" id="SM00248">
    <property type="entry name" value="ANK"/>
    <property type="match status" value="2"/>
</dbReference>
<dbReference type="InterPro" id="IPR002110">
    <property type="entry name" value="Ankyrin_rpt"/>
</dbReference>
<dbReference type="Gene3D" id="3.10.450.50">
    <property type="match status" value="1"/>
</dbReference>
<protein>
    <submittedName>
        <fullName evidence="2">Uncharacterized protein</fullName>
    </submittedName>
</protein>
<name>A0A2J6SUE9_9HELO</name>
<gene>
    <name evidence="2" type="ORF">K444DRAFT_618220</name>
</gene>
<dbReference type="InterPro" id="IPR036770">
    <property type="entry name" value="Ankyrin_rpt-contain_sf"/>
</dbReference>
<dbReference type="InterPro" id="IPR004027">
    <property type="entry name" value="SEC_C_motif"/>
</dbReference>
<accession>A0A2J6SUE9</accession>
<dbReference type="EMBL" id="KZ613865">
    <property type="protein sequence ID" value="PMD54391.1"/>
    <property type="molecule type" value="Genomic_DNA"/>
</dbReference>
<dbReference type="Pfam" id="PF00023">
    <property type="entry name" value="Ank"/>
    <property type="match status" value="1"/>
</dbReference>
<dbReference type="Proteomes" id="UP000235371">
    <property type="component" value="Unassembled WGS sequence"/>
</dbReference>
<evidence type="ECO:0000313" key="3">
    <source>
        <dbReference type="Proteomes" id="UP000235371"/>
    </source>
</evidence>
<dbReference type="PROSITE" id="PS50088">
    <property type="entry name" value="ANK_REPEAT"/>
    <property type="match status" value="1"/>
</dbReference>
<dbReference type="InParanoid" id="A0A2J6SUE9"/>
<reference evidence="2 3" key="1">
    <citation type="submission" date="2016-04" db="EMBL/GenBank/DDBJ databases">
        <title>A degradative enzymes factory behind the ericoid mycorrhizal symbiosis.</title>
        <authorList>
            <consortium name="DOE Joint Genome Institute"/>
            <person name="Martino E."/>
            <person name="Morin E."/>
            <person name="Grelet G."/>
            <person name="Kuo A."/>
            <person name="Kohler A."/>
            <person name="Daghino S."/>
            <person name="Barry K."/>
            <person name="Choi C."/>
            <person name="Cichocki N."/>
            <person name="Clum A."/>
            <person name="Copeland A."/>
            <person name="Hainaut M."/>
            <person name="Haridas S."/>
            <person name="Labutti K."/>
            <person name="Lindquist E."/>
            <person name="Lipzen A."/>
            <person name="Khouja H.-R."/>
            <person name="Murat C."/>
            <person name="Ohm R."/>
            <person name="Olson A."/>
            <person name="Spatafora J."/>
            <person name="Veneault-Fourrey C."/>
            <person name="Henrissat B."/>
            <person name="Grigoriev I."/>
            <person name="Martin F."/>
            <person name="Perotto S."/>
        </authorList>
    </citation>
    <scope>NUCLEOTIDE SEQUENCE [LARGE SCALE GENOMIC DNA]</scope>
    <source>
        <strain evidence="2 3">E</strain>
    </source>
</reference>
<dbReference type="OrthoDB" id="432970at2759"/>
<dbReference type="Gene3D" id="1.25.40.20">
    <property type="entry name" value="Ankyrin repeat-containing domain"/>
    <property type="match status" value="1"/>
</dbReference>
<dbReference type="STRING" id="1095630.A0A2J6SUE9"/>
<organism evidence="2 3">
    <name type="scientific">Hyaloscypha bicolor E</name>
    <dbReference type="NCBI Taxonomy" id="1095630"/>
    <lineage>
        <taxon>Eukaryota</taxon>
        <taxon>Fungi</taxon>
        <taxon>Dikarya</taxon>
        <taxon>Ascomycota</taxon>
        <taxon>Pezizomycotina</taxon>
        <taxon>Leotiomycetes</taxon>
        <taxon>Helotiales</taxon>
        <taxon>Hyaloscyphaceae</taxon>
        <taxon>Hyaloscypha</taxon>
        <taxon>Hyaloscypha bicolor</taxon>
    </lineage>
</organism>
<proteinExistence type="predicted"/>
<dbReference type="SUPFAM" id="SSF103642">
    <property type="entry name" value="Sec-C motif"/>
    <property type="match status" value="1"/>
</dbReference>
<keyword evidence="1" id="KW-0040">ANK repeat</keyword>
<feature type="repeat" description="ANK" evidence="1">
    <location>
        <begin position="118"/>
        <end position="153"/>
    </location>
</feature>
<evidence type="ECO:0000256" key="1">
    <source>
        <dbReference type="PROSITE-ProRule" id="PRU00023"/>
    </source>
</evidence>
<dbReference type="RefSeq" id="XP_024731295.1">
    <property type="nucleotide sequence ID" value="XM_024881271.1"/>
</dbReference>
<dbReference type="Pfam" id="PF02810">
    <property type="entry name" value="SEC-C"/>
    <property type="match status" value="1"/>
</dbReference>
<evidence type="ECO:0000313" key="2">
    <source>
        <dbReference type="EMBL" id="PMD54391.1"/>
    </source>
</evidence>
<keyword evidence="3" id="KW-1185">Reference proteome</keyword>
<dbReference type="GeneID" id="36589348"/>